<dbReference type="InterPro" id="IPR050811">
    <property type="entry name" value="Phosphate_ABC_transporter"/>
</dbReference>
<name>A0A1G9WG24_9SPHI</name>
<dbReference type="Gene3D" id="3.40.190.10">
    <property type="entry name" value="Periplasmic binding protein-like II"/>
    <property type="match status" value="2"/>
</dbReference>
<evidence type="ECO:0000313" key="4">
    <source>
        <dbReference type="Proteomes" id="UP000199226"/>
    </source>
</evidence>
<dbReference type="PANTHER" id="PTHR30570">
    <property type="entry name" value="PERIPLASMIC PHOSPHATE BINDING COMPONENT OF PHOSPHATE ABC TRANSPORTER"/>
    <property type="match status" value="1"/>
</dbReference>
<organism evidence="3 4">
    <name type="scientific">Daejeonella rubra</name>
    <dbReference type="NCBI Taxonomy" id="990371"/>
    <lineage>
        <taxon>Bacteria</taxon>
        <taxon>Pseudomonadati</taxon>
        <taxon>Bacteroidota</taxon>
        <taxon>Sphingobacteriia</taxon>
        <taxon>Sphingobacteriales</taxon>
        <taxon>Sphingobacteriaceae</taxon>
        <taxon>Daejeonella</taxon>
    </lineage>
</organism>
<dbReference type="EMBL" id="FNHH01000025">
    <property type="protein sequence ID" value="SDM83522.1"/>
    <property type="molecule type" value="Genomic_DNA"/>
</dbReference>
<proteinExistence type="predicted"/>
<accession>A0A1G9WG24</accession>
<dbReference type="PANTHER" id="PTHR30570:SF1">
    <property type="entry name" value="PHOSPHATE-BINDING PROTEIN PSTS"/>
    <property type="match status" value="1"/>
</dbReference>
<keyword evidence="4" id="KW-1185">Reference proteome</keyword>
<dbReference type="AlphaFoldDB" id="A0A1G9WG24"/>
<evidence type="ECO:0000256" key="1">
    <source>
        <dbReference type="ARBA" id="ARBA00022729"/>
    </source>
</evidence>
<dbReference type="PROSITE" id="PS51257">
    <property type="entry name" value="PROKAR_LIPOPROTEIN"/>
    <property type="match status" value="1"/>
</dbReference>
<dbReference type="STRING" id="990371.SAMN05421813_12520"/>
<protein>
    <submittedName>
        <fullName evidence="3">Phosphate transport system substrate-binding protein</fullName>
    </submittedName>
</protein>
<dbReference type="Proteomes" id="UP000199226">
    <property type="component" value="Unassembled WGS sequence"/>
</dbReference>
<gene>
    <name evidence="3" type="ORF">SAMN05421813_12520</name>
</gene>
<reference evidence="4" key="1">
    <citation type="submission" date="2016-10" db="EMBL/GenBank/DDBJ databases">
        <authorList>
            <person name="Varghese N."/>
            <person name="Submissions S."/>
        </authorList>
    </citation>
    <scope>NUCLEOTIDE SEQUENCE [LARGE SCALE GENOMIC DNA]</scope>
    <source>
        <strain evidence="4">DSM 24536</strain>
    </source>
</reference>
<feature type="domain" description="PBP" evidence="2">
    <location>
        <begin position="30"/>
        <end position="274"/>
    </location>
</feature>
<dbReference type="SUPFAM" id="SSF53850">
    <property type="entry name" value="Periplasmic binding protein-like II"/>
    <property type="match status" value="1"/>
</dbReference>
<evidence type="ECO:0000313" key="3">
    <source>
        <dbReference type="EMBL" id="SDM83522.1"/>
    </source>
</evidence>
<dbReference type="Pfam" id="PF12849">
    <property type="entry name" value="PBP_like_2"/>
    <property type="match status" value="1"/>
</dbReference>
<sequence length="299" mass="32610">MKVLQILLYLAVPFVLVSCQSKPLEQQTYTSGKEQILVDESFAPIIEDQAYLFESTYSGAKLDLVMKSENELLNLFLSDSIQVAIVSRLLNAEETKHFESKNIKVRINRFAIDGIALITHNSSKYANADVSDIIKILKGEASSLESLVFDNANSSTVRYFKELAAIEVLPAAGIYALKSNSDVIKYVNDNPGSIGVVGVNWMVQPPVQLEKTVAELKILGVKNISGQPGSDAYYKPTQNDIALGMYPLTRSLYVINCEGGAGLGTGFASFIAGERGQRIVLKSGLLPDSIPSREINIVN</sequence>
<dbReference type="RefSeq" id="WP_090706072.1">
    <property type="nucleotide sequence ID" value="NZ_FNHH01000025.1"/>
</dbReference>
<keyword evidence="1" id="KW-0732">Signal</keyword>
<dbReference type="OrthoDB" id="1450880at2"/>
<evidence type="ECO:0000259" key="2">
    <source>
        <dbReference type="Pfam" id="PF12849"/>
    </source>
</evidence>
<dbReference type="InterPro" id="IPR024370">
    <property type="entry name" value="PBP_domain"/>
</dbReference>